<dbReference type="AlphaFoldDB" id="A0A511HLY7"/>
<dbReference type="InterPro" id="IPR025395">
    <property type="entry name" value="Phage_tail_terminator-like"/>
</dbReference>
<keyword evidence="3" id="KW-1185">Reference proteome</keyword>
<gene>
    <name evidence="1" type="ORF">MVI01_64050</name>
    <name evidence="2" type="ORF">SAMN04488504_108150</name>
</gene>
<evidence type="ECO:0000313" key="4">
    <source>
        <dbReference type="Proteomes" id="UP000321224"/>
    </source>
</evidence>
<reference evidence="1 4" key="2">
    <citation type="submission" date="2019-07" db="EMBL/GenBank/DDBJ databases">
        <title>Whole genome shotgun sequence of Myxococcus virescens NBRC 100334.</title>
        <authorList>
            <person name="Hosoyama A."/>
            <person name="Uohara A."/>
            <person name="Ohji S."/>
            <person name="Ichikawa N."/>
        </authorList>
    </citation>
    <scope>NUCLEOTIDE SEQUENCE [LARGE SCALE GENOMIC DNA]</scope>
    <source>
        <strain evidence="1 4">NBRC 100334</strain>
    </source>
</reference>
<dbReference type="EMBL" id="BJVY01000051">
    <property type="protein sequence ID" value="GEL74621.1"/>
    <property type="molecule type" value="Genomic_DNA"/>
</dbReference>
<reference evidence="2 3" key="1">
    <citation type="submission" date="2016-10" db="EMBL/GenBank/DDBJ databases">
        <authorList>
            <person name="Varghese N."/>
            <person name="Submissions S."/>
        </authorList>
    </citation>
    <scope>NUCLEOTIDE SEQUENCE [LARGE SCALE GENOMIC DNA]</scope>
    <source>
        <strain evidence="2 3">DSM 2260</strain>
    </source>
</reference>
<dbReference type="RefSeq" id="WP_090491663.1">
    <property type="nucleotide sequence ID" value="NZ_BJVY01000051.1"/>
</dbReference>
<dbReference type="Gene3D" id="3.30.2000.20">
    <property type="match status" value="1"/>
</dbReference>
<evidence type="ECO:0008006" key="5">
    <source>
        <dbReference type="Google" id="ProtNLM"/>
    </source>
</evidence>
<dbReference type="Proteomes" id="UP000321224">
    <property type="component" value="Unassembled WGS sequence"/>
</dbReference>
<dbReference type="EMBL" id="FNAJ01000008">
    <property type="protein sequence ID" value="SDE54520.1"/>
    <property type="molecule type" value="Genomic_DNA"/>
</dbReference>
<name>A0A511HLY7_9BACT</name>
<comment type="caution">
    <text evidence="1">The sequence shown here is derived from an EMBL/GenBank/DDBJ whole genome shotgun (WGS) entry which is preliminary data.</text>
</comment>
<dbReference type="Pfam" id="PF13554">
    <property type="entry name" value="Phage_tail_terminator_5"/>
    <property type="match status" value="1"/>
</dbReference>
<accession>A0A511HLY7</accession>
<evidence type="ECO:0000313" key="3">
    <source>
        <dbReference type="Proteomes" id="UP000198717"/>
    </source>
</evidence>
<protein>
    <recommendedName>
        <fullName evidence="5">Tail terminator</fullName>
    </recommendedName>
</protein>
<evidence type="ECO:0000313" key="1">
    <source>
        <dbReference type="EMBL" id="GEL74621.1"/>
    </source>
</evidence>
<proteinExistence type="predicted"/>
<evidence type="ECO:0000313" key="2">
    <source>
        <dbReference type="EMBL" id="SDE54520.1"/>
    </source>
</evidence>
<dbReference type="Proteomes" id="UP000198717">
    <property type="component" value="Unassembled WGS sequence"/>
</dbReference>
<organism evidence="1 4">
    <name type="scientific">Myxococcus virescens</name>
    <dbReference type="NCBI Taxonomy" id="83456"/>
    <lineage>
        <taxon>Bacteria</taxon>
        <taxon>Pseudomonadati</taxon>
        <taxon>Myxococcota</taxon>
        <taxon>Myxococcia</taxon>
        <taxon>Myxococcales</taxon>
        <taxon>Cystobacterineae</taxon>
        <taxon>Myxococcaceae</taxon>
        <taxon>Myxococcus</taxon>
    </lineage>
</organism>
<sequence length="141" mass="15081">MSPPLLDIPQALELRAREVLAPLLGEANLAYSNVVFTPTPGVPWARLDCLPARTSPAGVGVDSHTRRPGVFQVLLFHPIGEGTAASLTVAQALCDAFKRGTRLGRNDTVVSIHSASVGPALRDEPWWATPVSISWLVHSLD</sequence>